<accession>A0A0G4FKI3</accession>
<evidence type="ECO:0000313" key="3">
    <source>
        <dbReference type="EMBL" id="CEM14442.1"/>
    </source>
</evidence>
<dbReference type="InterPro" id="IPR000477">
    <property type="entry name" value="RT_dom"/>
</dbReference>
<organism evidence="3">
    <name type="scientific">Chromera velia CCMP2878</name>
    <dbReference type="NCBI Taxonomy" id="1169474"/>
    <lineage>
        <taxon>Eukaryota</taxon>
        <taxon>Sar</taxon>
        <taxon>Alveolata</taxon>
        <taxon>Colpodellida</taxon>
        <taxon>Chromeraceae</taxon>
        <taxon>Chromera</taxon>
    </lineage>
</organism>
<feature type="compositionally biased region" description="Basic and acidic residues" evidence="1">
    <location>
        <begin position="1"/>
        <end position="11"/>
    </location>
</feature>
<dbReference type="PhylomeDB" id="A0A0G4FKI3"/>
<evidence type="ECO:0000259" key="2">
    <source>
        <dbReference type="Pfam" id="PF00078"/>
    </source>
</evidence>
<feature type="region of interest" description="Disordered" evidence="1">
    <location>
        <begin position="78"/>
        <end position="101"/>
    </location>
</feature>
<dbReference type="VEuPathDB" id="CryptoDB:Cvel_17487"/>
<feature type="compositionally biased region" description="Polar residues" evidence="1">
    <location>
        <begin position="83"/>
        <end position="101"/>
    </location>
</feature>
<evidence type="ECO:0000256" key="1">
    <source>
        <dbReference type="SAM" id="MobiDB-lite"/>
    </source>
</evidence>
<dbReference type="InterPro" id="IPR043502">
    <property type="entry name" value="DNA/RNA_pol_sf"/>
</dbReference>
<name>A0A0G4FKI3_9ALVE</name>
<gene>
    <name evidence="3" type="ORF">Cvel_17487</name>
</gene>
<reference evidence="3" key="1">
    <citation type="submission" date="2014-11" db="EMBL/GenBank/DDBJ databases">
        <authorList>
            <person name="Otto D Thomas"/>
            <person name="Naeem Raeece"/>
        </authorList>
    </citation>
    <scope>NUCLEOTIDE SEQUENCE</scope>
</reference>
<feature type="region of interest" description="Disordered" evidence="1">
    <location>
        <begin position="1"/>
        <end position="27"/>
    </location>
</feature>
<sequence>MREKQKKGQERRGRRSMQQRTEDDLASKWRQVQGLIEEGALSKAASRLQSFGVAPATATTFRKTTGMFPRRAHPLLLRGPSQDARQGDSQSSEPTSSAFPSLSQKNLLEAIRSAPKSSAQGVTGWRYEHLGFFLPRDGLAQARILCIATCLTRDDAPVGFISLLAGGRCFALKKNARGTEVRPIVVGDVLRRWVTRAILLEFGPQFERHLGPLQFAVRTRAGTEKLFRYVQTCLQRSPSSAVLNLDASNAFNACDRQVVMDELHAHFPHLYTFFALWYGTPSDLVFKDQTGFLRKIKCEEGVQQGDVAGPLLFCLRLKPSLDGVLGDLQAKHRGKGCFVGAFMDDVSMVFPLRPLS</sequence>
<dbReference type="AlphaFoldDB" id="A0A0G4FKI3"/>
<dbReference type="SUPFAM" id="SSF56672">
    <property type="entry name" value="DNA/RNA polymerases"/>
    <property type="match status" value="1"/>
</dbReference>
<dbReference type="EMBL" id="CDMZ01000442">
    <property type="protein sequence ID" value="CEM14442.1"/>
    <property type="molecule type" value="Genomic_DNA"/>
</dbReference>
<feature type="domain" description="Reverse transcriptase" evidence="2">
    <location>
        <begin position="178"/>
        <end position="348"/>
    </location>
</feature>
<protein>
    <recommendedName>
        <fullName evidence="2">Reverse transcriptase domain-containing protein</fullName>
    </recommendedName>
</protein>
<proteinExistence type="predicted"/>
<dbReference type="Pfam" id="PF00078">
    <property type="entry name" value="RVT_1"/>
    <property type="match status" value="1"/>
</dbReference>